<accession>A0A061BAR9</accession>
<gene>
    <name evidence="1" type="ORF">CYFA0S_27e01013g</name>
</gene>
<protein>
    <submittedName>
        <fullName evidence="1">CYFA0S27e01013g1_1</fullName>
    </submittedName>
</protein>
<organism evidence="1">
    <name type="scientific">Cyberlindnera fabianii</name>
    <name type="common">Yeast</name>
    <name type="synonym">Hansenula fabianii</name>
    <dbReference type="NCBI Taxonomy" id="36022"/>
    <lineage>
        <taxon>Eukaryota</taxon>
        <taxon>Fungi</taxon>
        <taxon>Dikarya</taxon>
        <taxon>Ascomycota</taxon>
        <taxon>Saccharomycotina</taxon>
        <taxon>Saccharomycetes</taxon>
        <taxon>Phaffomycetales</taxon>
        <taxon>Phaffomycetaceae</taxon>
        <taxon>Cyberlindnera</taxon>
    </lineage>
</organism>
<reference evidence="1" key="1">
    <citation type="journal article" date="2014" name="Genome Announc.">
        <title>Genome sequence of the yeast Cyberlindnera fabianii (Hansenula fabianii).</title>
        <authorList>
            <person name="Freel K.C."/>
            <person name="Sarilar V."/>
            <person name="Neuveglise C."/>
            <person name="Devillers H."/>
            <person name="Friedrich A."/>
            <person name="Schacherer J."/>
        </authorList>
    </citation>
    <scope>NUCLEOTIDE SEQUENCE</scope>
    <source>
        <strain evidence="1">YJS4271</strain>
    </source>
</reference>
<dbReference type="EMBL" id="LK052912">
    <property type="protein sequence ID" value="CDR47037.1"/>
    <property type="molecule type" value="Genomic_DNA"/>
</dbReference>
<evidence type="ECO:0000313" key="1">
    <source>
        <dbReference type="EMBL" id="CDR47037.1"/>
    </source>
</evidence>
<dbReference type="VEuPathDB" id="FungiDB:BON22_5011"/>
<dbReference type="AlphaFoldDB" id="A0A061BAR9"/>
<proteinExistence type="predicted"/>
<name>A0A061BAR9_CYBFA</name>
<sequence length="450" mass="53814">MTSLYKLLLTKRLKDDNDKAEPKMRWKLYDSVRKGDDCRKRSDPRDAYHTTNSNGHILTIANPQRQFKSTMRRSYRSRLPLRAAFEPKSLLSQEEGDEVHYISLKTKRIHLQQLRATGFFDVITSLISGIDSPDSYRHQFLRNEHYYHPLYKHILSTVAFHTDDIQPLTTYHQPSKRSLLRFGLRELTNNMNLSPFHAHQLHEWSTVHRLLTTLLNHTQTWQILTMTRRDYIRSGGSKKEFKTVDDRMSYMILSLCHFQIFVHELQRVKFWAMLAKCKERTKFILTFVDAVVEKSINGCKSSTIGRRELLRRHLSCHSESWMERIESVPGLVLTRHAIDDMWQQNGSWVTRVYESVKQRYFENTVCQIRLRMKQDYREMRYTKSHVEKRQERWLFLNPRNWSKNYDTNKCFPSFKNQRYPKWNDAKELAQSVLQRQLILPDDYVSTISDV</sequence>